<gene>
    <name evidence="2" type="ORF">E2C01_017092</name>
</gene>
<evidence type="ECO:0000256" key="1">
    <source>
        <dbReference type="SAM" id="MobiDB-lite"/>
    </source>
</evidence>
<keyword evidence="3" id="KW-1185">Reference proteome</keyword>
<evidence type="ECO:0000313" key="3">
    <source>
        <dbReference type="Proteomes" id="UP000324222"/>
    </source>
</evidence>
<accession>A0A5B7DQP7</accession>
<feature type="compositionally biased region" description="Basic and acidic residues" evidence="1">
    <location>
        <begin position="34"/>
        <end position="49"/>
    </location>
</feature>
<proteinExistence type="predicted"/>
<dbReference type="Proteomes" id="UP000324222">
    <property type="component" value="Unassembled WGS sequence"/>
</dbReference>
<sequence>MTTESKPDGGKLGRFKKMSTRTIGCCAHRRNIKLRSENEKRESRREQKKGYCRFPQTAVLR</sequence>
<reference evidence="2 3" key="1">
    <citation type="submission" date="2019-05" db="EMBL/GenBank/DDBJ databases">
        <title>Another draft genome of Portunus trituberculatus and its Hox gene families provides insights of decapod evolution.</title>
        <authorList>
            <person name="Jeong J.-H."/>
            <person name="Song I."/>
            <person name="Kim S."/>
            <person name="Choi T."/>
            <person name="Kim D."/>
            <person name="Ryu S."/>
            <person name="Kim W."/>
        </authorList>
    </citation>
    <scope>NUCLEOTIDE SEQUENCE [LARGE SCALE GENOMIC DNA]</scope>
    <source>
        <tissue evidence="2">Muscle</tissue>
    </source>
</reference>
<name>A0A5B7DQP7_PORTR</name>
<protein>
    <submittedName>
        <fullName evidence="2">Uncharacterized protein</fullName>
    </submittedName>
</protein>
<comment type="caution">
    <text evidence="2">The sequence shown here is derived from an EMBL/GenBank/DDBJ whole genome shotgun (WGS) entry which is preliminary data.</text>
</comment>
<evidence type="ECO:0000313" key="2">
    <source>
        <dbReference type="EMBL" id="MPC24022.1"/>
    </source>
</evidence>
<dbReference type="EMBL" id="VSRR010001279">
    <property type="protein sequence ID" value="MPC24022.1"/>
    <property type="molecule type" value="Genomic_DNA"/>
</dbReference>
<feature type="region of interest" description="Disordered" evidence="1">
    <location>
        <begin position="34"/>
        <end position="61"/>
    </location>
</feature>
<organism evidence="2 3">
    <name type="scientific">Portunus trituberculatus</name>
    <name type="common">Swimming crab</name>
    <name type="synonym">Neptunus trituberculatus</name>
    <dbReference type="NCBI Taxonomy" id="210409"/>
    <lineage>
        <taxon>Eukaryota</taxon>
        <taxon>Metazoa</taxon>
        <taxon>Ecdysozoa</taxon>
        <taxon>Arthropoda</taxon>
        <taxon>Crustacea</taxon>
        <taxon>Multicrustacea</taxon>
        <taxon>Malacostraca</taxon>
        <taxon>Eumalacostraca</taxon>
        <taxon>Eucarida</taxon>
        <taxon>Decapoda</taxon>
        <taxon>Pleocyemata</taxon>
        <taxon>Brachyura</taxon>
        <taxon>Eubrachyura</taxon>
        <taxon>Portunoidea</taxon>
        <taxon>Portunidae</taxon>
        <taxon>Portuninae</taxon>
        <taxon>Portunus</taxon>
    </lineage>
</organism>
<dbReference type="AlphaFoldDB" id="A0A5B7DQP7"/>